<evidence type="ECO:0000256" key="4">
    <source>
        <dbReference type="ARBA" id="ARBA00017099"/>
    </source>
</evidence>
<keyword evidence="6" id="KW-0560">Oxidoreductase</keyword>
<dbReference type="Gene3D" id="3.40.50.720">
    <property type="entry name" value="NAD(P)-binding Rossmann-like Domain"/>
    <property type="match status" value="1"/>
</dbReference>
<dbReference type="EMBL" id="PVTT01000002">
    <property type="protein sequence ID" value="PRY93305.1"/>
    <property type="molecule type" value="Genomic_DNA"/>
</dbReference>
<evidence type="ECO:0000313" key="8">
    <source>
        <dbReference type="EMBL" id="PRY93305.1"/>
    </source>
</evidence>
<sequence>MRVLVFGRTGQLAREIGRADPSAVLLGREEADLRDPEGCARAVAARGPDAVIVAAAWTDVDGAEAAETEARVVNAAAPAAIARAAAAMGAPVVHVSTDYVFPGDAGPYAPDDPTGPPGAYGRTKLLGETAVRAAGGAHAILRTAWVFSAHGRNFVRTMLRLGAEREVLRVVDDQRGGPTPAAALANACLTAAAGLRRDPALSGTYHYAGAPDVTWAAFARAIMEEACLPARVEGIPSSAYGSAAARPLDSRLDCRTTEEAFGLQRPDWRAGLGDVVREERGGA</sequence>
<dbReference type="AlphaFoldDB" id="A0A2T0X330"/>
<dbReference type="GO" id="GO:0019305">
    <property type="term" value="P:dTDP-rhamnose biosynthetic process"/>
    <property type="evidence" value="ECO:0007669"/>
    <property type="project" value="UniProtKB-UniPathway"/>
</dbReference>
<evidence type="ECO:0000313" key="9">
    <source>
        <dbReference type="Proteomes" id="UP000238801"/>
    </source>
</evidence>
<reference evidence="8 9" key="1">
    <citation type="submission" date="2018-03" db="EMBL/GenBank/DDBJ databases">
        <title>Genomic Encyclopedia of Archaeal and Bacterial Type Strains, Phase II (KMG-II): from individual species to whole genera.</title>
        <authorList>
            <person name="Goeker M."/>
        </authorList>
    </citation>
    <scope>NUCLEOTIDE SEQUENCE [LARGE SCALE GENOMIC DNA]</scope>
    <source>
        <strain evidence="8 9">DSM 29318</strain>
    </source>
</reference>
<dbReference type="PANTHER" id="PTHR10491:SF4">
    <property type="entry name" value="METHIONINE ADENOSYLTRANSFERASE 2 SUBUNIT BETA"/>
    <property type="match status" value="1"/>
</dbReference>
<comment type="caution">
    <text evidence="8">The sequence shown here is derived from an EMBL/GenBank/DDBJ whole genome shotgun (WGS) entry which is preliminary data.</text>
</comment>
<feature type="domain" description="RmlD-like substrate binding" evidence="7">
    <location>
        <begin position="1"/>
        <end position="278"/>
    </location>
</feature>
<evidence type="ECO:0000256" key="2">
    <source>
        <dbReference type="ARBA" id="ARBA00010944"/>
    </source>
</evidence>
<dbReference type="OrthoDB" id="9803892at2"/>
<dbReference type="PANTHER" id="PTHR10491">
    <property type="entry name" value="DTDP-4-DEHYDRORHAMNOSE REDUCTASE"/>
    <property type="match status" value="1"/>
</dbReference>
<proteinExistence type="inferred from homology"/>
<dbReference type="UniPathway" id="UPA00124"/>
<dbReference type="Gene3D" id="3.90.25.10">
    <property type="entry name" value="UDP-galactose 4-epimerase, domain 1"/>
    <property type="match status" value="1"/>
</dbReference>
<comment type="catalytic activity">
    <reaction evidence="5 6">
        <text>dTDP-beta-L-rhamnose + NADP(+) = dTDP-4-dehydro-beta-L-rhamnose + NADPH + H(+)</text>
        <dbReference type="Rhea" id="RHEA:21796"/>
        <dbReference type="ChEBI" id="CHEBI:15378"/>
        <dbReference type="ChEBI" id="CHEBI:57510"/>
        <dbReference type="ChEBI" id="CHEBI:57783"/>
        <dbReference type="ChEBI" id="CHEBI:58349"/>
        <dbReference type="ChEBI" id="CHEBI:62830"/>
        <dbReference type="EC" id="1.1.1.133"/>
    </reaction>
</comment>
<dbReference type="InterPro" id="IPR005913">
    <property type="entry name" value="dTDP_dehydrorham_reduct"/>
</dbReference>
<protein>
    <recommendedName>
        <fullName evidence="4 6">dTDP-4-dehydrorhamnose reductase</fullName>
        <ecNumber evidence="3 6">1.1.1.133</ecNumber>
    </recommendedName>
</protein>
<comment type="cofactor">
    <cofactor evidence="6">
        <name>Mg(2+)</name>
        <dbReference type="ChEBI" id="CHEBI:18420"/>
    </cofactor>
    <text evidence="6">Binds 1 Mg(2+) ion per monomer.</text>
</comment>
<gene>
    <name evidence="8" type="ORF">BCF33_2172</name>
</gene>
<dbReference type="EC" id="1.1.1.133" evidence="3 6"/>
<comment type="function">
    <text evidence="6">Catalyzes the reduction of dTDP-6-deoxy-L-lyxo-4-hexulose to yield dTDP-L-rhamnose.</text>
</comment>
<dbReference type="InterPro" id="IPR036291">
    <property type="entry name" value="NAD(P)-bd_dom_sf"/>
</dbReference>
<organism evidence="8 9">
    <name type="scientific">Hasllibacter halocynthiae</name>
    <dbReference type="NCBI Taxonomy" id="595589"/>
    <lineage>
        <taxon>Bacteria</taxon>
        <taxon>Pseudomonadati</taxon>
        <taxon>Pseudomonadota</taxon>
        <taxon>Alphaproteobacteria</taxon>
        <taxon>Rhodobacterales</taxon>
        <taxon>Roseobacteraceae</taxon>
        <taxon>Hasllibacter</taxon>
    </lineage>
</organism>
<dbReference type="Pfam" id="PF04321">
    <property type="entry name" value="RmlD_sub_bind"/>
    <property type="match status" value="1"/>
</dbReference>
<dbReference type="SUPFAM" id="SSF51735">
    <property type="entry name" value="NAD(P)-binding Rossmann-fold domains"/>
    <property type="match status" value="1"/>
</dbReference>
<evidence type="ECO:0000256" key="5">
    <source>
        <dbReference type="ARBA" id="ARBA00048200"/>
    </source>
</evidence>
<dbReference type="Proteomes" id="UP000238801">
    <property type="component" value="Unassembled WGS sequence"/>
</dbReference>
<comment type="pathway">
    <text evidence="1 6">Carbohydrate biosynthesis; dTDP-L-rhamnose biosynthesis.</text>
</comment>
<name>A0A2T0X330_9RHOB</name>
<evidence type="ECO:0000256" key="1">
    <source>
        <dbReference type="ARBA" id="ARBA00004781"/>
    </source>
</evidence>
<accession>A0A2T0X330</accession>
<evidence type="ECO:0000256" key="6">
    <source>
        <dbReference type="RuleBase" id="RU364082"/>
    </source>
</evidence>
<keyword evidence="6" id="KW-0521">NADP</keyword>
<evidence type="ECO:0000256" key="3">
    <source>
        <dbReference type="ARBA" id="ARBA00012929"/>
    </source>
</evidence>
<dbReference type="GO" id="GO:0008831">
    <property type="term" value="F:dTDP-4-dehydrorhamnose reductase activity"/>
    <property type="evidence" value="ECO:0007669"/>
    <property type="project" value="UniProtKB-EC"/>
</dbReference>
<dbReference type="CDD" id="cd05254">
    <property type="entry name" value="dTDP_HR_like_SDR_e"/>
    <property type="match status" value="1"/>
</dbReference>
<comment type="similarity">
    <text evidence="2 6">Belongs to the dTDP-4-dehydrorhamnose reductase family.</text>
</comment>
<dbReference type="RefSeq" id="WP_106160909.1">
    <property type="nucleotide sequence ID" value="NZ_PVTT01000002.1"/>
</dbReference>
<dbReference type="InterPro" id="IPR029903">
    <property type="entry name" value="RmlD-like-bd"/>
</dbReference>
<evidence type="ECO:0000259" key="7">
    <source>
        <dbReference type="Pfam" id="PF04321"/>
    </source>
</evidence>
<dbReference type="NCBIfam" id="TIGR01214">
    <property type="entry name" value="rmlD"/>
    <property type="match status" value="1"/>
</dbReference>
<keyword evidence="9" id="KW-1185">Reference proteome</keyword>